<organism evidence="1 2">
    <name type="scientific">Ascaris lumbricoides</name>
    <name type="common">Giant roundworm</name>
    <dbReference type="NCBI Taxonomy" id="6252"/>
    <lineage>
        <taxon>Eukaryota</taxon>
        <taxon>Metazoa</taxon>
        <taxon>Ecdysozoa</taxon>
        <taxon>Nematoda</taxon>
        <taxon>Chromadorea</taxon>
        <taxon>Rhabditida</taxon>
        <taxon>Spirurina</taxon>
        <taxon>Ascaridomorpha</taxon>
        <taxon>Ascaridoidea</taxon>
        <taxon>Ascarididae</taxon>
        <taxon>Ascaris</taxon>
    </lineage>
</organism>
<keyword evidence="1" id="KW-1185">Reference proteome</keyword>
<dbReference type="AlphaFoldDB" id="A0A0M3IQA6"/>
<dbReference type="Proteomes" id="UP000036681">
    <property type="component" value="Unplaced"/>
</dbReference>
<dbReference type="WBParaSite" id="ALUE_0002093401-mRNA-1">
    <property type="protein sequence ID" value="ALUE_0002093401-mRNA-1"/>
    <property type="gene ID" value="ALUE_0002093401"/>
</dbReference>
<sequence length="54" mass="6472">MPRPSVYISEGNWRCTSHRHVRCGSYYEWNHSGTDILVLERRQEEGQETGITYW</sequence>
<evidence type="ECO:0000313" key="1">
    <source>
        <dbReference type="Proteomes" id="UP000036681"/>
    </source>
</evidence>
<accession>A0A0M3IQA6</accession>
<evidence type="ECO:0000313" key="2">
    <source>
        <dbReference type="WBParaSite" id="ALUE_0002093401-mRNA-1"/>
    </source>
</evidence>
<reference evidence="2" key="1">
    <citation type="submission" date="2017-02" db="UniProtKB">
        <authorList>
            <consortium name="WormBaseParasite"/>
        </authorList>
    </citation>
    <scope>IDENTIFICATION</scope>
</reference>
<proteinExistence type="predicted"/>
<protein>
    <submittedName>
        <fullName evidence="2">Uncharacterized protein</fullName>
    </submittedName>
</protein>
<name>A0A0M3IQA6_ASCLU</name>